<accession>A0A4Y3TIS9</accession>
<dbReference type="EMBL" id="BJMU01000001">
    <property type="protein sequence ID" value="GEB81678.1"/>
    <property type="molecule type" value="Genomic_DNA"/>
</dbReference>
<comment type="caution">
    <text evidence="1">The sequence shown here is derived from an EMBL/GenBank/DDBJ whole genome shotgun (WGS) entry which is preliminary data.</text>
</comment>
<organism evidence="1 2">
    <name type="scientific">Acetobacter orleanensis</name>
    <dbReference type="NCBI Taxonomy" id="104099"/>
    <lineage>
        <taxon>Bacteria</taxon>
        <taxon>Pseudomonadati</taxon>
        <taxon>Pseudomonadota</taxon>
        <taxon>Alphaproteobacteria</taxon>
        <taxon>Acetobacterales</taxon>
        <taxon>Acetobacteraceae</taxon>
        <taxon>Acetobacter</taxon>
    </lineage>
</organism>
<name>A0A4Y3TIS9_9PROT</name>
<reference evidence="1 2" key="1">
    <citation type="submission" date="2019-06" db="EMBL/GenBank/DDBJ databases">
        <title>Whole genome shotgun sequence of Acetobacter orleanensis NBRC 13752.</title>
        <authorList>
            <person name="Hosoyama A."/>
            <person name="Uohara A."/>
            <person name="Ohji S."/>
            <person name="Ichikawa N."/>
        </authorList>
    </citation>
    <scope>NUCLEOTIDE SEQUENCE [LARGE SCALE GENOMIC DNA]</scope>
    <source>
        <strain evidence="1 2">NBRC 13752</strain>
    </source>
</reference>
<keyword evidence="2" id="KW-1185">Reference proteome</keyword>
<dbReference type="Proteomes" id="UP000317617">
    <property type="component" value="Unassembled WGS sequence"/>
</dbReference>
<evidence type="ECO:0000313" key="2">
    <source>
        <dbReference type="Proteomes" id="UP000317617"/>
    </source>
</evidence>
<sequence length="69" mass="7675">MLRRSISGTRPSILIERDRSGHYDAYPQTEAGCGNMDRVAISLTSKEATAHCAMRYGTILLYDRETGPI</sequence>
<evidence type="ECO:0000313" key="1">
    <source>
        <dbReference type="EMBL" id="GEB81678.1"/>
    </source>
</evidence>
<dbReference type="AlphaFoldDB" id="A0A4Y3TIS9"/>
<proteinExistence type="predicted"/>
<gene>
    <name evidence="1" type="ORF">AOR01nite_01550</name>
</gene>
<protein>
    <submittedName>
        <fullName evidence="1">Uncharacterized protein</fullName>
    </submittedName>
</protein>